<proteinExistence type="predicted"/>
<name>A0A842G8R0_9LIST</name>
<dbReference type="AlphaFoldDB" id="A0A842G8R0"/>
<accession>A0A842G8R0</accession>
<dbReference type="PANTHER" id="PTHR39639:SF1">
    <property type="entry name" value="DUF262 DOMAIN-CONTAINING PROTEIN"/>
    <property type="match status" value="1"/>
</dbReference>
<dbReference type="InterPro" id="IPR004919">
    <property type="entry name" value="GmrSD_N"/>
</dbReference>
<evidence type="ECO:0000313" key="3">
    <source>
        <dbReference type="Proteomes" id="UP000585696"/>
    </source>
</evidence>
<comment type="caution">
    <text evidence="2">The sequence shown here is derived from an EMBL/GenBank/DDBJ whole genome shotgun (WGS) entry which is preliminary data.</text>
</comment>
<organism evidence="2 3">
    <name type="scientific">Listeria booriae</name>
    <dbReference type="NCBI Taxonomy" id="1552123"/>
    <lineage>
        <taxon>Bacteria</taxon>
        <taxon>Bacillati</taxon>
        <taxon>Bacillota</taxon>
        <taxon>Bacilli</taxon>
        <taxon>Bacillales</taxon>
        <taxon>Listeriaceae</taxon>
        <taxon>Listeria</taxon>
    </lineage>
</organism>
<protein>
    <submittedName>
        <fullName evidence="2">DUF262 domain-containing protein</fullName>
    </submittedName>
</protein>
<dbReference type="Proteomes" id="UP000585696">
    <property type="component" value="Unassembled WGS sequence"/>
</dbReference>
<feature type="domain" description="GmrSD restriction endonucleases N-terminal" evidence="1">
    <location>
        <begin position="25"/>
        <end position="156"/>
    </location>
</feature>
<dbReference type="Pfam" id="PF03235">
    <property type="entry name" value="GmrSD_N"/>
    <property type="match status" value="1"/>
</dbReference>
<sequence>MEKKMIPRSVKQFKGMFEKTETMSFDHPIQRKGSQWNAYQKSLFVHSIAADFPIPALYATKIEKVYFILDGKQRMTTIFDFINGAFKLHDDTPLIDNFDATGMYFEELKEDIQDAILSRSISLYELEDATDEEIEDVFYRLNNGTLLTPIQKTKAKMGGELAKQFNELLSHEFLTNTVNLSKDQMKKEDDLKLIVQSIMVRDDEYQNIKSFVIGDVSKFAGNIKDDAETQILLHRMKSNFDYALLATDKKQKNMLKPIHIPMLIRTIECAMKKGIEVETFRNWFNDFEEKNKSKDTVYMQNCGAGSVGAVKVRGRVETMEQSFNEYVKALEAFTHDQEI</sequence>
<dbReference type="PANTHER" id="PTHR39639">
    <property type="entry name" value="CHROMOSOME 16, WHOLE GENOME SHOTGUN SEQUENCE"/>
    <property type="match status" value="1"/>
</dbReference>
<gene>
    <name evidence="2" type="ORF">HCB69_15960</name>
</gene>
<dbReference type="EMBL" id="JAARZS010000065">
    <property type="protein sequence ID" value="MBC2285871.1"/>
    <property type="molecule type" value="Genomic_DNA"/>
</dbReference>
<evidence type="ECO:0000313" key="2">
    <source>
        <dbReference type="EMBL" id="MBC2285871.1"/>
    </source>
</evidence>
<dbReference type="RefSeq" id="WP_185655471.1">
    <property type="nucleotide sequence ID" value="NZ_JAARZS010000065.1"/>
</dbReference>
<reference evidence="2 3" key="1">
    <citation type="submission" date="2020-03" db="EMBL/GenBank/DDBJ databases">
        <title>Soil Listeria distribution.</title>
        <authorList>
            <person name="Liao J."/>
            <person name="Wiedmann M."/>
        </authorList>
    </citation>
    <scope>NUCLEOTIDE SEQUENCE [LARGE SCALE GENOMIC DNA]</scope>
    <source>
        <strain evidence="2 3">FSL L7-0054</strain>
    </source>
</reference>
<evidence type="ECO:0000259" key="1">
    <source>
        <dbReference type="Pfam" id="PF03235"/>
    </source>
</evidence>